<dbReference type="SUPFAM" id="SSF52047">
    <property type="entry name" value="RNI-like"/>
    <property type="match status" value="1"/>
</dbReference>
<dbReference type="PANTHER" id="PTHR38926:SF5">
    <property type="entry name" value="F-BOX AND LEUCINE-RICH REPEAT PROTEIN 6"/>
    <property type="match status" value="1"/>
</dbReference>
<comment type="caution">
    <text evidence="2">The sequence shown here is derived from an EMBL/GenBank/DDBJ whole genome shotgun (WGS) entry which is preliminary data.</text>
</comment>
<evidence type="ECO:0000313" key="3">
    <source>
        <dbReference type="Proteomes" id="UP001383192"/>
    </source>
</evidence>
<keyword evidence="3" id="KW-1185">Reference proteome</keyword>
<gene>
    <name evidence="2" type="ORF">VNI00_000615</name>
</gene>
<sequence length="486" mass="55701">MPDIGDILRSQRPPPTFEATRSARSLLEQEEVEIRRYDEELRHLRGVLDKLEHERKLLYRQVEQRRSWLAPIRRVPTEILEYILYLVQANSPSLRIDDETLETPLYDVSRVCSYWRHIVLAQPTWWKRLSLDICGMTRYEMHLVEHYLRRSQGHSLSIHLSDSQPWKWVINPSGKHIGTYGLKAFAILMRRAGRIRELTFNVPWDIFPCLFSHRMEPRHNTAFSSLESFSCVGEIPGNIPWFSHAIKASAPKLNAATLGGISLNPVSSRYGLPFSKLRSLTIQVTLVWGLIEHILPECTQLTHLTMQSVLHWEKPVLPQMVELPKLQHLSLTYAQPADYNLFFEMVRLPALRSVAIAPAERGFDPKVPVEWPSEAFLGMLRRESVELQALTIYFPDSALSSVDPLVDLLMICRGLSKLSFHMKDSTKTLMDISQRLIDSGHRWPTGMSMTLPPSDPVQGVEQLVGLLSESTMGLTVVRRHEAIPGL</sequence>
<proteinExistence type="predicted"/>
<dbReference type="Proteomes" id="UP001383192">
    <property type="component" value="Unassembled WGS sequence"/>
</dbReference>
<dbReference type="AlphaFoldDB" id="A0AAW0E9N0"/>
<feature type="region of interest" description="Disordered" evidence="1">
    <location>
        <begin position="1"/>
        <end position="22"/>
    </location>
</feature>
<evidence type="ECO:0000313" key="2">
    <source>
        <dbReference type="EMBL" id="KAK7060882.1"/>
    </source>
</evidence>
<reference evidence="2 3" key="1">
    <citation type="submission" date="2024-01" db="EMBL/GenBank/DDBJ databases">
        <title>A draft genome for a cacao thread blight-causing isolate of Paramarasmius palmivorus.</title>
        <authorList>
            <person name="Baruah I.K."/>
            <person name="Bukari Y."/>
            <person name="Amoako-Attah I."/>
            <person name="Meinhardt L.W."/>
            <person name="Bailey B.A."/>
            <person name="Cohen S.P."/>
        </authorList>
    </citation>
    <scope>NUCLEOTIDE SEQUENCE [LARGE SCALE GENOMIC DNA]</scope>
    <source>
        <strain evidence="2 3">GH-12</strain>
    </source>
</reference>
<dbReference type="PANTHER" id="PTHR38926">
    <property type="entry name" value="F-BOX DOMAIN CONTAINING PROTEIN, EXPRESSED"/>
    <property type="match status" value="1"/>
</dbReference>
<name>A0AAW0E9N0_9AGAR</name>
<evidence type="ECO:0000256" key="1">
    <source>
        <dbReference type="SAM" id="MobiDB-lite"/>
    </source>
</evidence>
<dbReference type="EMBL" id="JAYKXP010000002">
    <property type="protein sequence ID" value="KAK7060882.1"/>
    <property type="molecule type" value="Genomic_DNA"/>
</dbReference>
<accession>A0AAW0E9N0</accession>
<protein>
    <recommendedName>
        <fullName evidence="4">F-box domain-containing protein</fullName>
    </recommendedName>
</protein>
<evidence type="ECO:0008006" key="4">
    <source>
        <dbReference type="Google" id="ProtNLM"/>
    </source>
</evidence>
<organism evidence="2 3">
    <name type="scientific">Paramarasmius palmivorus</name>
    <dbReference type="NCBI Taxonomy" id="297713"/>
    <lineage>
        <taxon>Eukaryota</taxon>
        <taxon>Fungi</taxon>
        <taxon>Dikarya</taxon>
        <taxon>Basidiomycota</taxon>
        <taxon>Agaricomycotina</taxon>
        <taxon>Agaricomycetes</taxon>
        <taxon>Agaricomycetidae</taxon>
        <taxon>Agaricales</taxon>
        <taxon>Marasmiineae</taxon>
        <taxon>Marasmiaceae</taxon>
        <taxon>Paramarasmius</taxon>
    </lineage>
</organism>